<dbReference type="EMBL" id="JAGRPV010000001">
    <property type="protein sequence ID" value="MDI4649735.1"/>
    <property type="molecule type" value="Genomic_DNA"/>
</dbReference>
<accession>A0ABT6TTW2</accession>
<evidence type="ECO:0000313" key="2">
    <source>
        <dbReference type="Proteomes" id="UP001161691"/>
    </source>
</evidence>
<proteinExistence type="predicted"/>
<dbReference type="Proteomes" id="UP001161691">
    <property type="component" value="Unassembled WGS sequence"/>
</dbReference>
<dbReference type="RefSeq" id="WP_282912344.1">
    <property type="nucleotide sequence ID" value="NZ_JAGRPV010000001.1"/>
</dbReference>
<sequence length="107" mass="12555">MEFPIRVVIYLKKDYRIRTRDRKQVTASFFAPYNKSDEPYIRVATGDYEQSLIEVGQDHALAGYLHSIAHELVHYQQWLADAPFSERQAVSRAKKMVRAYALTREHP</sequence>
<keyword evidence="2" id="KW-1185">Reference proteome</keyword>
<comment type="caution">
    <text evidence="1">The sequence shown here is derived from an EMBL/GenBank/DDBJ whole genome shotgun (WGS) entry which is preliminary data.</text>
</comment>
<reference evidence="1" key="1">
    <citation type="submission" date="2023-04" db="EMBL/GenBank/DDBJ databases">
        <title>Comparative genomic analysis of Cohnella hashimotonis sp. nov., isolated from the International Space Station.</title>
        <authorList>
            <person name="Venkateswaran K."/>
            <person name="Simpson A."/>
        </authorList>
    </citation>
    <scope>NUCLEOTIDE SEQUENCE</scope>
    <source>
        <strain evidence="1">F6_2S_P_1</strain>
    </source>
</reference>
<organism evidence="1 2">
    <name type="scientific">Cohnella hashimotonis</name>
    <dbReference type="NCBI Taxonomy" id="2826895"/>
    <lineage>
        <taxon>Bacteria</taxon>
        <taxon>Bacillati</taxon>
        <taxon>Bacillota</taxon>
        <taxon>Bacilli</taxon>
        <taxon>Bacillales</taxon>
        <taxon>Paenibacillaceae</taxon>
        <taxon>Cohnella</taxon>
    </lineage>
</organism>
<evidence type="ECO:0008006" key="3">
    <source>
        <dbReference type="Google" id="ProtNLM"/>
    </source>
</evidence>
<protein>
    <recommendedName>
        <fullName evidence="3">SprT-like domain-containing protein</fullName>
    </recommendedName>
</protein>
<gene>
    <name evidence="1" type="ORF">KB449_32705</name>
</gene>
<evidence type="ECO:0000313" key="1">
    <source>
        <dbReference type="EMBL" id="MDI4649735.1"/>
    </source>
</evidence>
<name>A0ABT6TTW2_9BACL</name>